<dbReference type="RefSeq" id="WP_227621863.1">
    <property type="nucleotide sequence ID" value="NZ_JAJEQL010000048.1"/>
</dbReference>
<evidence type="ECO:0008006" key="4">
    <source>
        <dbReference type="Google" id="ProtNLM"/>
    </source>
</evidence>
<sequence>MMLRFRKMMAVLLAAALTLTMLTACGGGGSGASVDAKVKLTNDINSILPEGYPKVEYDKTLDQVAETIQASYIKNKDDTNKILKESHKWMIKVEIDEETSDEAKAVAEEVEKYMVLADPKNYDWGIGYYIETKKDKDNKVTGKDIYVMLARKDKTKK</sequence>
<dbReference type="EMBL" id="JAJEQL010000048">
    <property type="protein sequence ID" value="MCC2200485.1"/>
    <property type="molecule type" value="Genomic_DNA"/>
</dbReference>
<accession>A0ABS8FB70</accession>
<feature type="signal peptide" evidence="1">
    <location>
        <begin position="1"/>
        <end position="26"/>
    </location>
</feature>
<organism evidence="2 3">
    <name type="scientific">Faecalibacterium butyricigenerans</name>
    <dbReference type="NCBI Taxonomy" id="1851427"/>
    <lineage>
        <taxon>Bacteria</taxon>
        <taxon>Bacillati</taxon>
        <taxon>Bacillota</taxon>
        <taxon>Clostridia</taxon>
        <taxon>Eubacteriales</taxon>
        <taxon>Oscillospiraceae</taxon>
        <taxon>Faecalibacterium</taxon>
    </lineage>
</organism>
<evidence type="ECO:0000313" key="3">
    <source>
        <dbReference type="Proteomes" id="UP001430637"/>
    </source>
</evidence>
<protein>
    <recommendedName>
        <fullName evidence="4">Lipoprotein</fullName>
    </recommendedName>
</protein>
<feature type="chain" id="PRO_5046033415" description="Lipoprotein" evidence="1">
    <location>
        <begin position="27"/>
        <end position="157"/>
    </location>
</feature>
<evidence type="ECO:0000313" key="2">
    <source>
        <dbReference type="EMBL" id="MCC2200485.1"/>
    </source>
</evidence>
<keyword evidence="3" id="KW-1185">Reference proteome</keyword>
<reference evidence="2" key="1">
    <citation type="submission" date="2021-10" db="EMBL/GenBank/DDBJ databases">
        <title>Anaerobic single-cell dispensing facilitates the cultivation of human gut bacteria.</title>
        <authorList>
            <person name="Afrizal A."/>
        </authorList>
    </citation>
    <scope>NUCLEOTIDE SEQUENCE</scope>
    <source>
        <strain evidence="2">CLA-AA-H233</strain>
    </source>
</reference>
<gene>
    <name evidence="2" type="ORF">LKD23_12130</name>
</gene>
<dbReference type="PROSITE" id="PS51257">
    <property type="entry name" value="PROKAR_LIPOPROTEIN"/>
    <property type="match status" value="1"/>
</dbReference>
<dbReference type="Proteomes" id="UP001430637">
    <property type="component" value="Unassembled WGS sequence"/>
</dbReference>
<proteinExistence type="predicted"/>
<comment type="caution">
    <text evidence="2">The sequence shown here is derived from an EMBL/GenBank/DDBJ whole genome shotgun (WGS) entry which is preliminary data.</text>
</comment>
<evidence type="ECO:0000256" key="1">
    <source>
        <dbReference type="SAM" id="SignalP"/>
    </source>
</evidence>
<keyword evidence="1" id="KW-0732">Signal</keyword>
<name>A0ABS8FB70_9FIRM</name>